<comment type="caution">
    <text evidence="3">The sequence shown here is derived from an EMBL/GenBank/DDBJ whole genome shotgun (WGS) entry which is preliminary data.</text>
</comment>
<reference evidence="3 4" key="1">
    <citation type="journal article" date="2019" name="Nat. Microbiol.">
        <title>Mediterranean grassland soil C-N compound turnover is dependent on rainfall and depth, and is mediated by genomically divergent microorganisms.</title>
        <authorList>
            <person name="Diamond S."/>
            <person name="Andeer P.F."/>
            <person name="Li Z."/>
            <person name="Crits-Christoph A."/>
            <person name="Burstein D."/>
            <person name="Anantharaman K."/>
            <person name="Lane K.R."/>
            <person name="Thomas B.C."/>
            <person name="Pan C."/>
            <person name="Northen T.R."/>
            <person name="Banfield J.F."/>
        </authorList>
    </citation>
    <scope>NUCLEOTIDE SEQUENCE [LARGE SCALE GENOMIC DNA]</scope>
    <source>
        <strain evidence="3">NP_7</strain>
    </source>
</reference>
<dbReference type="Gene3D" id="1.20.1260.10">
    <property type="match status" value="2"/>
</dbReference>
<dbReference type="Pfam" id="PF03713">
    <property type="entry name" value="DUF305"/>
    <property type="match status" value="1"/>
</dbReference>
<name>A0A537J3I5_9BACT</name>
<dbReference type="EMBL" id="VBAO01000401">
    <property type="protein sequence ID" value="TMI78129.1"/>
    <property type="molecule type" value="Genomic_DNA"/>
</dbReference>
<protein>
    <submittedName>
        <fullName evidence="3">DUF305 domain-containing protein</fullName>
    </submittedName>
</protein>
<feature type="chain" id="PRO_5022192676" evidence="1">
    <location>
        <begin position="21"/>
        <end position="182"/>
    </location>
</feature>
<keyword evidence="1" id="KW-0732">Signal</keyword>
<feature type="signal peptide" evidence="1">
    <location>
        <begin position="1"/>
        <end position="20"/>
    </location>
</feature>
<feature type="domain" description="DUF305" evidence="2">
    <location>
        <begin position="31"/>
        <end position="95"/>
    </location>
</feature>
<organism evidence="3 4">
    <name type="scientific">Candidatus Segetimicrobium genomatis</name>
    <dbReference type="NCBI Taxonomy" id="2569760"/>
    <lineage>
        <taxon>Bacteria</taxon>
        <taxon>Bacillati</taxon>
        <taxon>Candidatus Sysuimicrobiota</taxon>
        <taxon>Candidatus Sysuimicrobiia</taxon>
        <taxon>Candidatus Sysuimicrobiales</taxon>
        <taxon>Candidatus Segetimicrobiaceae</taxon>
        <taxon>Candidatus Segetimicrobium</taxon>
    </lineage>
</organism>
<evidence type="ECO:0000259" key="2">
    <source>
        <dbReference type="Pfam" id="PF03713"/>
    </source>
</evidence>
<dbReference type="InterPro" id="IPR005183">
    <property type="entry name" value="DUF305_CopM-like"/>
</dbReference>
<proteinExistence type="predicted"/>
<dbReference type="AlphaFoldDB" id="A0A537J3I5"/>
<dbReference type="InterPro" id="IPR012347">
    <property type="entry name" value="Ferritin-like"/>
</dbReference>
<evidence type="ECO:0000313" key="4">
    <source>
        <dbReference type="Proteomes" id="UP000320048"/>
    </source>
</evidence>
<evidence type="ECO:0000313" key="3">
    <source>
        <dbReference type="EMBL" id="TMI78129.1"/>
    </source>
</evidence>
<gene>
    <name evidence="3" type="ORF">E6H04_12985</name>
</gene>
<accession>A0A537J3I5</accession>
<evidence type="ECO:0000256" key="1">
    <source>
        <dbReference type="SAM" id="SignalP"/>
    </source>
</evidence>
<sequence length="182" mass="20044">MRIVLAIGILVLATASFAPGASSSTPADPIVSRLSSLNGNAFDVAFLQARIPVDDEAIEMAMTATLYGDHTELLRWNQAEVERKNGQIRKMIAWLQEAGARPAERKAGVATPAVKKLRTLRGPALERAYLSLMAAQLDRAATLSRLAEKKAHRDALRSFAKEDVRIEAQDSTTLRGWMKKWF</sequence>
<dbReference type="Proteomes" id="UP000320048">
    <property type="component" value="Unassembled WGS sequence"/>
</dbReference>